<reference evidence="3" key="1">
    <citation type="submission" date="2021-08" db="EMBL/GenBank/DDBJ databases">
        <title>WGS assembly of Ceratopteris richardii.</title>
        <authorList>
            <person name="Marchant D.B."/>
            <person name="Chen G."/>
            <person name="Jenkins J."/>
            <person name="Shu S."/>
            <person name="Leebens-Mack J."/>
            <person name="Grimwood J."/>
            <person name="Schmutz J."/>
            <person name="Soltis P."/>
            <person name="Soltis D."/>
            <person name="Chen Z.-H."/>
        </authorList>
    </citation>
    <scope>NUCLEOTIDE SEQUENCE</scope>
    <source>
        <strain evidence="3">Whitten #5841</strain>
        <tissue evidence="3">Leaf</tissue>
    </source>
</reference>
<proteinExistence type="predicted"/>
<feature type="region of interest" description="Disordered" evidence="1">
    <location>
        <begin position="68"/>
        <end position="95"/>
    </location>
</feature>
<comment type="caution">
    <text evidence="3">The sequence shown here is derived from an EMBL/GenBank/DDBJ whole genome shotgun (WGS) entry which is preliminary data.</text>
</comment>
<keyword evidence="4" id="KW-1185">Reference proteome</keyword>
<sequence>MGSKAYILHWASGLFHLAILLGMQANHILSRSVVGSLGAPECGTACDRITEKRMFGGVAAIARSACTGHGKDSAEDEEEEIEDKGYDENQKFDGLKGNDHEIRLLGAKQPRKLEKEKGAEGSCKSTYMVAYNKALDASHKLRIDNLTDVNAEDSVIFGGDEDDE</sequence>
<dbReference type="AlphaFoldDB" id="A0A8T2RL55"/>
<organism evidence="3 4">
    <name type="scientific">Ceratopteris richardii</name>
    <name type="common">Triangle waterfern</name>
    <dbReference type="NCBI Taxonomy" id="49495"/>
    <lineage>
        <taxon>Eukaryota</taxon>
        <taxon>Viridiplantae</taxon>
        <taxon>Streptophyta</taxon>
        <taxon>Embryophyta</taxon>
        <taxon>Tracheophyta</taxon>
        <taxon>Polypodiopsida</taxon>
        <taxon>Polypodiidae</taxon>
        <taxon>Polypodiales</taxon>
        <taxon>Pteridineae</taxon>
        <taxon>Pteridaceae</taxon>
        <taxon>Parkerioideae</taxon>
        <taxon>Ceratopteris</taxon>
    </lineage>
</organism>
<feature type="chain" id="PRO_5035794843" evidence="2">
    <location>
        <begin position="26"/>
        <end position="164"/>
    </location>
</feature>
<feature type="compositionally biased region" description="Basic and acidic residues" evidence="1">
    <location>
        <begin position="83"/>
        <end position="95"/>
    </location>
</feature>
<dbReference type="OrthoDB" id="5583at2759"/>
<dbReference type="EMBL" id="CM035431">
    <property type="protein sequence ID" value="KAH7296681.1"/>
    <property type="molecule type" value="Genomic_DNA"/>
</dbReference>
<feature type="signal peptide" evidence="2">
    <location>
        <begin position="1"/>
        <end position="25"/>
    </location>
</feature>
<evidence type="ECO:0000313" key="3">
    <source>
        <dbReference type="EMBL" id="KAH7296681.1"/>
    </source>
</evidence>
<evidence type="ECO:0000313" key="4">
    <source>
        <dbReference type="Proteomes" id="UP000825935"/>
    </source>
</evidence>
<evidence type="ECO:0000256" key="1">
    <source>
        <dbReference type="SAM" id="MobiDB-lite"/>
    </source>
</evidence>
<evidence type="ECO:0000256" key="2">
    <source>
        <dbReference type="SAM" id="SignalP"/>
    </source>
</evidence>
<gene>
    <name evidence="3" type="ORF">KP509_26G034000</name>
</gene>
<accession>A0A8T2RL55</accession>
<dbReference type="Proteomes" id="UP000825935">
    <property type="component" value="Chromosome 26"/>
</dbReference>
<keyword evidence="2" id="KW-0732">Signal</keyword>
<protein>
    <submittedName>
        <fullName evidence="3">Uncharacterized protein</fullName>
    </submittedName>
</protein>
<name>A0A8T2RL55_CERRI</name>